<sequence length="372" mass="40737">MLQKLEQPCSITISSSPMKQPGWPESGAFLCFLTLINHVPGFKVHEATNLLGEAVVDRSGAVVSKADSFYPSAFPKAGIAVLQESTQNFTRTYVGGYDYATREAAKGKCQSLGYQGLCSKAEVEGYAICAFGWMSDYKGFWFHQTLQGCGSGIGFRDGSSWNPVGAYCCHQAAAIEREYVGGYDYATREAATGKCQSVGYQGLCSKAEVEGWSKCAHGWMSDYKGYWFHETKSGCGSGTGWRSGSSQNAVGAYCCHLSQIERKYVPCRRLQVRSCSAGRTFLSGSKMPSWPELSWRLVSRTITCLSSLRAGKGFDWHLGNHSTLHQTPQEAASILVRDGGLPNTRYEWLVECSRYHHCLGKLPEQAESGGLL</sequence>
<gene>
    <name evidence="1" type="ORF">CCMP2556_LOCUS7678</name>
</gene>
<accession>A0ABP0IP95</accession>
<organism evidence="1 2">
    <name type="scientific">Durusdinium trenchii</name>
    <dbReference type="NCBI Taxonomy" id="1381693"/>
    <lineage>
        <taxon>Eukaryota</taxon>
        <taxon>Sar</taxon>
        <taxon>Alveolata</taxon>
        <taxon>Dinophyceae</taxon>
        <taxon>Suessiales</taxon>
        <taxon>Symbiodiniaceae</taxon>
        <taxon>Durusdinium</taxon>
    </lineage>
</organism>
<proteinExistence type="predicted"/>
<dbReference type="Proteomes" id="UP001642484">
    <property type="component" value="Unassembled WGS sequence"/>
</dbReference>
<name>A0ABP0IP95_9DINO</name>
<protein>
    <submittedName>
        <fullName evidence="1">Uncharacterized protein</fullName>
    </submittedName>
</protein>
<evidence type="ECO:0000313" key="2">
    <source>
        <dbReference type="Proteomes" id="UP001642484"/>
    </source>
</evidence>
<keyword evidence="2" id="KW-1185">Reference proteome</keyword>
<dbReference type="EMBL" id="CAXAMN010003381">
    <property type="protein sequence ID" value="CAK9004413.1"/>
    <property type="molecule type" value="Genomic_DNA"/>
</dbReference>
<comment type="caution">
    <text evidence="1">The sequence shown here is derived from an EMBL/GenBank/DDBJ whole genome shotgun (WGS) entry which is preliminary data.</text>
</comment>
<reference evidence="1 2" key="1">
    <citation type="submission" date="2024-02" db="EMBL/GenBank/DDBJ databases">
        <authorList>
            <person name="Chen Y."/>
            <person name="Shah S."/>
            <person name="Dougan E. K."/>
            <person name="Thang M."/>
            <person name="Chan C."/>
        </authorList>
    </citation>
    <scope>NUCLEOTIDE SEQUENCE [LARGE SCALE GENOMIC DNA]</scope>
</reference>
<evidence type="ECO:0000313" key="1">
    <source>
        <dbReference type="EMBL" id="CAK9004413.1"/>
    </source>
</evidence>